<gene>
    <name evidence="2" type="ORF">PGT21_036677</name>
    <name evidence="4" type="ORF">PGTUg99_000504</name>
    <name evidence="3" type="ORF">PGTUg99_002660</name>
</gene>
<evidence type="ECO:0000313" key="5">
    <source>
        <dbReference type="Proteomes" id="UP000324748"/>
    </source>
</evidence>
<dbReference type="Proteomes" id="UP000325313">
    <property type="component" value="Unassembled WGS sequence"/>
</dbReference>
<feature type="compositionally biased region" description="Low complexity" evidence="1">
    <location>
        <begin position="222"/>
        <end position="231"/>
    </location>
</feature>
<feature type="compositionally biased region" description="Basic residues" evidence="1">
    <location>
        <begin position="59"/>
        <end position="71"/>
    </location>
</feature>
<feature type="region of interest" description="Disordered" evidence="1">
    <location>
        <begin position="48"/>
        <end position="239"/>
    </location>
</feature>
<evidence type="ECO:0000313" key="4">
    <source>
        <dbReference type="EMBL" id="KAA1134405.1"/>
    </source>
</evidence>
<feature type="compositionally biased region" description="Polar residues" evidence="1">
    <location>
        <begin position="100"/>
        <end position="110"/>
    </location>
</feature>
<dbReference type="Proteomes" id="UP000324748">
    <property type="component" value="Unassembled WGS sequence"/>
</dbReference>
<feature type="region of interest" description="Disordered" evidence="1">
    <location>
        <begin position="271"/>
        <end position="295"/>
    </location>
</feature>
<feature type="compositionally biased region" description="Polar residues" evidence="1">
    <location>
        <begin position="124"/>
        <end position="135"/>
    </location>
</feature>
<name>A0A5B0NU68_PUCGR</name>
<feature type="compositionally biased region" description="Low complexity" evidence="1">
    <location>
        <begin position="72"/>
        <end position="94"/>
    </location>
</feature>
<feature type="compositionally biased region" description="Polar residues" evidence="1">
    <location>
        <begin position="1"/>
        <end position="13"/>
    </location>
</feature>
<dbReference type="OrthoDB" id="2502443at2759"/>
<evidence type="ECO:0000313" key="2">
    <source>
        <dbReference type="EMBL" id="KAA1091670.1"/>
    </source>
</evidence>
<evidence type="ECO:0000256" key="1">
    <source>
        <dbReference type="SAM" id="MobiDB-lite"/>
    </source>
</evidence>
<evidence type="ECO:0000313" key="3">
    <source>
        <dbReference type="EMBL" id="KAA1127574.1"/>
    </source>
</evidence>
<organism evidence="2 5">
    <name type="scientific">Puccinia graminis f. sp. tritici</name>
    <dbReference type="NCBI Taxonomy" id="56615"/>
    <lineage>
        <taxon>Eukaryota</taxon>
        <taxon>Fungi</taxon>
        <taxon>Dikarya</taxon>
        <taxon>Basidiomycota</taxon>
        <taxon>Pucciniomycotina</taxon>
        <taxon>Pucciniomycetes</taxon>
        <taxon>Pucciniales</taxon>
        <taxon>Pucciniaceae</taxon>
        <taxon>Puccinia</taxon>
    </lineage>
</organism>
<dbReference type="EMBL" id="VDEP01000162">
    <property type="protein sequence ID" value="KAA1127574.1"/>
    <property type="molecule type" value="Genomic_DNA"/>
</dbReference>
<feature type="region of interest" description="Disordered" evidence="1">
    <location>
        <begin position="1"/>
        <end position="34"/>
    </location>
</feature>
<proteinExistence type="predicted"/>
<reference evidence="5 6" key="1">
    <citation type="submission" date="2019-05" db="EMBL/GenBank/DDBJ databases">
        <title>Emergence of the Ug99 lineage of the wheat stem rust pathogen through somatic hybridization.</title>
        <authorList>
            <person name="Li F."/>
            <person name="Upadhyaya N.M."/>
            <person name="Sperschneider J."/>
            <person name="Matny O."/>
            <person name="Nguyen-Phuc H."/>
            <person name="Mago R."/>
            <person name="Raley C."/>
            <person name="Miller M.E."/>
            <person name="Silverstein K.A.T."/>
            <person name="Henningsen E."/>
            <person name="Hirsch C.D."/>
            <person name="Visser B."/>
            <person name="Pretorius Z.A."/>
            <person name="Steffenson B.J."/>
            <person name="Schwessinger B."/>
            <person name="Dodds P.N."/>
            <person name="Figueroa M."/>
        </authorList>
    </citation>
    <scope>NUCLEOTIDE SEQUENCE [LARGE SCALE GENOMIC DNA]</scope>
    <source>
        <strain evidence="2">21-0</strain>
        <strain evidence="3 6">Ug99</strain>
    </source>
</reference>
<dbReference type="EMBL" id="VDEP01000066">
    <property type="protein sequence ID" value="KAA1134405.1"/>
    <property type="molecule type" value="Genomic_DNA"/>
</dbReference>
<evidence type="ECO:0000313" key="6">
    <source>
        <dbReference type="Proteomes" id="UP000325313"/>
    </source>
</evidence>
<sequence length="400" mass="43813">MSKTNSNNLSRSPNTKKDWTASSLSPISKLLGNRPTVVQSLVSKVEAISFEGTPPSDHHHQHHQQHQHHHQQQPNLPDSSSLSRPSSSLHSPSPQGSPPYSLTSSPNLNDINPHLEEFVRETPTIRQLKTSLRSRLQTDSDRHQKRFSEDSGKSDSTDHHPRQAIHTSPHKLVKPTSLQPISQDISLPPSNIKSALPSSSSNLRPAISSSQDLSPQTTTEISSSHRSSSNHSHGKDPLQTSLANKSCVAKEAQGDYSNLLSVNQQDCDVSFGSNPSATERPIQSRHSTRRSKTSTDLPDLRLPLINFNLSPPTIALWSVEAYNCEQRTTFADLIAHLIILPLHTALAIINKLPVVGGHRDLNPLSSQAEKEGQGILLTASQIAIGLVLASGWKVIRRILN</sequence>
<dbReference type="AlphaFoldDB" id="A0A5B0NU68"/>
<feature type="compositionally biased region" description="Basic and acidic residues" evidence="1">
    <location>
        <begin position="136"/>
        <end position="161"/>
    </location>
</feature>
<comment type="caution">
    <text evidence="2">The sequence shown here is derived from an EMBL/GenBank/DDBJ whole genome shotgun (WGS) entry which is preliminary data.</text>
</comment>
<feature type="compositionally biased region" description="Polar residues" evidence="1">
    <location>
        <begin position="176"/>
        <end position="221"/>
    </location>
</feature>
<keyword evidence="5" id="KW-1185">Reference proteome</keyword>
<protein>
    <submittedName>
        <fullName evidence="2">Uncharacterized protein</fullName>
    </submittedName>
</protein>
<dbReference type="EMBL" id="VSWC01000092">
    <property type="protein sequence ID" value="KAA1091670.1"/>
    <property type="molecule type" value="Genomic_DNA"/>
</dbReference>
<accession>A0A5B0NU68</accession>